<comment type="function">
    <text evidence="7">Metal-dependent phosphatase that shows phosphatase activity against several substrates, including fructose-1-phosphate and fructose-6-phosphate. Its preference for fructose-1-phosphate, a strong glycating agent that causes DNA damage rather than a canonical yeast metabolite, suggests a damage-control function in hexose phosphate metabolism.</text>
</comment>
<dbReference type="PANTHER" id="PTHR12260:SF6">
    <property type="entry name" value="DAMAGE-CONTROL PHOSPHATASE ARMT1"/>
    <property type="match status" value="1"/>
</dbReference>
<dbReference type="AlphaFoldDB" id="A0A8H7E354"/>
<sequence>MANALCMPWFVSDVNARDLEYLIGTFARGTYYPDATTTEREDVRYAGQYWADLRRQGELEFQASSFWTTQHSFGRMPMIDPTLFAELADGDLVVFKGDLKFLNYRKLTYDGKWPKTTPSHEAIGPFAKQHDGRGVRTLVLRTCKADECVGLSAGQEEGLEESNGWTRYGRYGVVSYWYAKG</sequence>
<dbReference type="SUPFAM" id="SSF111321">
    <property type="entry name" value="AF1104-like"/>
    <property type="match status" value="1"/>
</dbReference>
<evidence type="ECO:0000259" key="8">
    <source>
        <dbReference type="Pfam" id="PF01937"/>
    </source>
</evidence>
<reference evidence="9" key="1">
    <citation type="submission" date="2020-02" db="EMBL/GenBank/DDBJ databases">
        <authorList>
            <person name="Palmer J.M."/>
        </authorList>
    </citation>
    <scope>NUCLEOTIDE SEQUENCE</scope>
    <source>
        <strain evidence="9">EPUS1.4</strain>
        <tissue evidence="9">Thallus</tissue>
    </source>
</reference>
<dbReference type="InterPro" id="IPR039763">
    <property type="entry name" value="ARMT1"/>
</dbReference>
<evidence type="ECO:0000256" key="6">
    <source>
        <dbReference type="ARBA" id="ARBA00048809"/>
    </source>
</evidence>
<gene>
    <name evidence="9" type="ORF">GJ744_011096</name>
</gene>
<comment type="catalytic activity">
    <reaction evidence="1 7">
        <text>beta-D-fructose 1-phosphate + H2O = D-fructose + phosphate</text>
        <dbReference type="Rhea" id="RHEA:35603"/>
        <dbReference type="ChEBI" id="CHEBI:15377"/>
        <dbReference type="ChEBI" id="CHEBI:37721"/>
        <dbReference type="ChEBI" id="CHEBI:43474"/>
        <dbReference type="ChEBI" id="CHEBI:138881"/>
    </reaction>
</comment>
<comment type="catalytic activity">
    <reaction evidence="6 7">
        <text>beta-D-fructose 6-phosphate = dihydroxyacetone + D-glyceraldehyde 3-phosphate</text>
        <dbReference type="Rhea" id="RHEA:28002"/>
        <dbReference type="ChEBI" id="CHEBI:16016"/>
        <dbReference type="ChEBI" id="CHEBI:57634"/>
        <dbReference type="ChEBI" id="CHEBI:59776"/>
    </reaction>
</comment>
<dbReference type="OrthoDB" id="541375at2759"/>
<keyword evidence="10" id="KW-1185">Reference proteome</keyword>
<proteinExistence type="inferred from homology"/>
<evidence type="ECO:0000256" key="5">
    <source>
        <dbReference type="ARBA" id="ARBA00023211"/>
    </source>
</evidence>
<protein>
    <recommendedName>
        <fullName evidence="7">Sugar phosphate phosphatase</fullName>
        <ecNumber evidence="7">3.1.3.-</ecNumber>
    </recommendedName>
</protein>
<keyword evidence="4 7" id="KW-0378">Hydrolase</keyword>
<dbReference type="GO" id="GO:0016791">
    <property type="term" value="F:phosphatase activity"/>
    <property type="evidence" value="ECO:0007669"/>
    <property type="project" value="TreeGrafter"/>
</dbReference>
<comment type="domain">
    <text evidence="7">Subfamily III proteins have a conserved RTxK motif about 40-50 residues from the C-terminus; the threonine may be replaced by serine or cysteine.</text>
</comment>
<dbReference type="EMBL" id="JAACFV010000077">
    <property type="protein sequence ID" value="KAF7506965.1"/>
    <property type="molecule type" value="Genomic_DNA"/>
</dbReference>
<evidence type="ECO:0000256" key="4">
    <source>
        <dbReference type="ARBA" id="ARBA00022801"/>
    </source>
</evidence>
<evidence type="ECO:0000256" key="1">
    <source>
        <dbReference type="ARBA" id="ARBA00001326"/>
    </source>
</evidence>
<accession>A0A8H7E354</accession>
<evidence type="ECO:0000256" key="7">
    <source>
        <dbReference type="RuleBase" id="RU367030"/>
    </source>
</evidence>
<evidence type="ECO:0000313" key="9">
    <source>
        <dbReference type="EMBL" id="KAF7506965.1"/>
    </source>
</evidence>
<keyword evidence="5 7" id="KW-0464">Manganese</keyword>
<dbReference type="GO" id="GO:0005634">
    <property type="term" value="C:nucleus"/>
    <property type="evidence" value="ECO:0007669"/>
    <property type="project" value="TreeGrafter"/>
</dbReference>
<evidence type="ECO:0000313" key="10">
    <source>
        <dbReference type="Proteomes" id="UP000606974"/>
    </source>
</evidence>
<comment type="caution">
    <text evidence="9">The sequence shown here is derived from an EMBL/GenBank/DDBJ whole genome shotgun (WGS) entry which is preliminary data.</text>
</comment>
<evidence type="ECO:0000256" key="3">
    <source>
        <dbReference type="ARBA" id="ARBA00022723"/>
    </source>
</evidence>
<evidence type="ECO:0000256" key="2">
    <source>
        <dbReference type="ARBA" id="ARBA00009519"/>
    </source>
</evidence>
<dbReference type="InterPro" id="IPR036075">
    <property type="entry name" value="ARMT-1-like_metal-bd_sf"/>
</dbReference>
<comment type="cofactor">
    <cofactor evidence="7">
        <name>Mn(2+)</name>
        <dbReference type="ChEBI" id="CHEBI:29035"/>
    </cofactor>
    <cofactor evidence="7">
        <name>Ni(2+)</name>
        <dbReference type="ChEBI" id="CHEBI:49786"/>
    </cofactor>
</comment>
<dbReference type="PANTHER" id="PTHR12260">
    <property type="entry name" value="DAMAGE-CONTROL PHOSPHATASE ARMT1"/>
    <property type="match status" value="1"/>
</dbReference>
<organism evidence="9 10">
    <name type="scientific">Endocarpon pusillum</name>
    <dbReference type="NCBI Taxonomy" id="364733"/>
    <lineage>
        <taxon>Eukaryota</taxon>
        <taxon>Fungi</taxon>
        <taxon>Dikarya</taxon>
        <taxon>Ascomycota</taxon>
        <taxon>Pezizomycotina</taxon>
        <taxon>Eurotiomycetes</taxon>
        <taxon>Chaetothyriomycetidae</taxon>
        <taxon>Verrucariales</taxon>
        <taxon>Verrucariaceae</taxon>
        <taxon>Endocarpon</taxon>
    </lineage>
</organism>
<dbReference type="InterPro" id="IPR002791">
    <property type="entry name" value="ARMT1-like_metal-bd"/>
</dbReference>
<dbReference type="Proteomes" id="UP000606974">
    <property type="component" value="Unassembled WGS sequence"/>
</dbReference>
<feature type="domain" description="Damage-control phosphatase ARMT1-like metal-binding" evidence="8">
    <location>
        <begin position="7"/>
        <end position="157"/>
    </location>
</feature>
<dbReference type="GO" id="GO:0046872">
    <property type="term" value="F:metal ion binding"/>
    <property type="evidence" value="ECO:0007669"/>
    <property type="project" value="UniProtKB-UniRule"/>
</dbReference>
<keyword evidence="3 7" id="KW-0479">Metal-binding</keyword>
<dbReference type="Pfam" id="PF01937">
    <property type="entry name" value="ARMT1-like_dom"/>
    <property type="match status" value="1"/>
</dbReference>
<name>A0A8H7E354_9EURO</name>
<dbReference type="EC" id="3.1.3.-" evidence="7"/>
<dbReference type="GO" id="GO:0006974">
    <property type="term" value="P:DNA damage response"/>
    <property type="evidence" value="ECO:0007669"/>
    <property type="project" value="TreeGrafter"/>
</dbReference>
<comment type="similarity">
    <text evidence="2 7">Belongs to the damage-control phosphatase family. Sugar phosphate phosphatase III subfamily.</text>
</comment>